<dbReference type="GO" id="GO:0016740">
    <property type="term" value="F:transferase activity"/>
    <property type="evidence" value="ECO:0007669"/>
    <property type="project" value="UniProtKB-KW"/>
</dbReference>
<dbReference type="PANTHER" id="PTHR11895:SF7">
    <property type="entry name" value="GLUTAMYL-TRNA(GLN) AMIDOTRANSFERASE SUBUNIT A, MITOCHONDRIAL"/>
    <property type="match status" value="1"/>
</dbReference>
<accession>A0A853DEI6</accession>
<comment type="similarity">
    <text evidence="1">Belongs to the amidase family.</text>
</comment>
<evidence type="ECO:0000313" key="3">
    <source>
        <dbReference type="EMBL" id="NYJ73341.1"/>
    </source>
</evidence>
<evidence type="ECO:0000313" key="4">
    <source>
        <dbReference type="Proteomes" id="UP000571817"/>
    </source>
</evidence>
<gene>
    <name evidence="3" type="ORF">HNR15_000304</name>
</gene>
<protein>
    <submittedName>
        <fullName evidence="3">Asp-tRNA(Asn)/Glu-tRNA(Gln) amidotransferase A subunit family amidase</fullName>
    </submittedName>
</protein>
<dbReference type="PANTHER" id="PTHR11895">
    <property type="entry name" value="TRANSAMIDASE"/>
    <property type="match status" value="1"/>
</dbReference>
<keyword evidence="4" id="KW-1185">Reference proteome</keyword>
<dbReference type="RefSeq" id="WP_179478538.1">
    <property type="nucleotide sequence ID" value="NZ_JACCFW010000001.1"/>
</dbReference>
<feature type="domain" description="Amidase" evidence="2">
    <location>
        <begin position="22"/>
        <end position="446"/>
    </location>
</feature>
<dbReference type="AlphaFoldDB" id="A0A853DEI6"/>
<dbReference type="InterPro" id="IPR023631">
    <property type="entry name" value="Amidase_dom"/>
</dbReference>
<evidence type="ECO:0000256" key="1">
    <source>
        <dbReference type="ARBA" id="ARBA00009199"/>
    </source>
</evidence>
<dbReference type="InterPro" id="IPR036928">
    <property type="entry name" value="AS_sf"/>
</dbReference>
<dbReference type="Gene3D" id="3.90.1300.10">
    <property type="entry name" value="Amidase signature (AS) domain"/>
    <property type="match status" value="1"/>
</dbReference>
<dbReference type="EMBL" id="JACCFW010000001">
    <property type="protein sequence ID" value="NYJ73341.1"/>
    <property type="molecule type" value="Genomic_DNA"/>
</dbReference>
<dbReference type="PROSITE" id="PS00571">
    <property type="entry name" value="AMIDASES"/>
    <property type="match status" value="1"/>
</dbReference>
<dbReference type="InterPro" id="IPR000120">
    <property type="entry name" value="Amidase"/>
</dbReference>
<organism evidence="3 4">
    <name type="scientific">Allobranchiibius huperziae</name>
    <dbReference type="NCBI Taxonomy" id="1874116"/>
    <lineage>
        <taxon>Bacteria</taxon>
        <taxon>Bacillati</taxon>
        <taxon>Actinomycetota</taxon>
        <taxon>Actinomycetes</taxon>
        <taxon>Micrococcales</taxon>
        <taxon>Dermacoccaceae</taxon>
        <taxon>Allobranchiibius</taxon>
    </lineage>
</organism>
<dbReference type="Pfam" id="PF01425">
    <property type="entry name" value="Amidase"/>
    <property type="match status" value="1"/>
</dbReference>
<evidence type="ECO:0000259" key="2">
    <source>
        <dbReference type="Pfam" id="PF01425"/>
    </source>
</evidence>
<sequence length="459" mass="46959">MTNAWEVADAIAGRRLSAVDAARECLAAIEARDGEINAYTVVLRDEALAQAADVDRRIAAGERIGPLAGVPVSIKDQIWLAGAPATNGSRVLADFRPGTSAVAVDRLLEAGAVVLGKTNNPEFCYRGVTTNDLYGTTRNPRDLSRTTGGSSGGAAASVAAGMARLALGSDGGGSVRIPAGFCGVAGLKPTFGLVPTTPGFRGWPSLSVVGPIASCVRDLALAMTVLGGPAPQDPTSVAPPRPLDFLDAVRGASLHGLRIAASATLGLSDLDDDVRGAFERALDTLRRSGVRIDLVHPDPVDVCALWDATALPEGNASQGQLLADRPDLIGADAAAIIESGAGVSARAYLDAQAARSRFTTSWLQFLSEYDVLLTPSLPVTAFAADRLGPATVAGRAVPDGFDAWCALLLPANLAGLPAASVPIGPAGALPVGMQVVGTRFADDVVLRAAAAIEHLMEPS</sequence>
<comment type="caution">
    <text evidence="3">The sequence shown here is derived from an EMBL/GenBank/DDBJ whole genome shotgun (WGS) entry which is preliminary data.</text>
</comment>
<reference evidence="3 4" key="1">
    <citation type="submission" date="2020-07" db="EMBL/GenBank/DDBJ databases">
        <title>Sequencing the genomes of 1000 actinobacteria strains.</title>
        <authorList>
            <person name="Klenk H.-P."/>
        </authorList>
    </citation>
    <scope>NUCLEOTIDE SEQUENCE [LARGE SCALE GENOMIC DNA]</scope>
    <source>
        <strain evidence="3 4">DSM 29531</strain>
    </source>
</reference>
<dbReference type="InterPro" id="IPR020556">
    <property type="entry name" value="Amidase_CS"/>
</dbReference>
<proteinExistence type="inferred from homology"/>
<dbReference type="Proteomes" id="UP000571817">
    <property type="component" value="Unassembled WGS sequence"/>
</dbReference>
<name>A0A853DEI6_9MICO</name>
<dbReference type="SUPFAM" id="SSF75304">
    <property type="entry name" value="Amidase signature (AS) enzymes"/>
    <property type="match status" value="1"/>
</dbReference>
<keyword evidence="3" id="KW-0808">Transferase</keyword>